<dbReference type="RefSeq" id="WP_163796167.1">
    <property type="nucleotide sequence ID" value="NZ_AP022588.1"/>
</dbReference>
<protein>
    <recommendedName>
        <fullName evidence="4">Secretion protein EspD</fullName>
    </recommendedName>
</protein>
<sequence>MDDHSPHHFDDEQDDYDDLSSLDFSAPGDELAGLDDYVNYPAVDDEAVHSGQDDEAWPVMAVSADPVSDEPPVPLFTVTNPPGTVTVSAFLDGRISLVELSPRVTRMSESQLADEIVVIAGLATQDARSAQYAFMLEGMRQQGHDDAATRDFLRRDLDLPSPEDADRTRASVFSTRYAGDHD</sequence>
<evidence type="ECO:0000313" key="3">
    <source>
        <dbReference type="Proteomes" id="UP000467193"/>
    </source>
</evidence>
<feature type="region of interest" description="Disordered" evidence="1">
    <location>
        <begin position="1"/>
        <end position="27"/>
    </location>
</feature>
<feature type="compositionally biased region" description="Acidic residues" evidence="1">
    <location>
        <begin position="11"/>
        <end position="20"/>
    </location>
</feature>
<evidence type="ECO:0000256" key="1">
    <source>
        <dbReference type="SAM" id="MobiDB-lite"/>
    </source>
</evidence>
<dbReference type="EMBL" id="AP022588">
    <property type="protein sequence ID" value="BBY27263.1"/>
    <property type="molecule type" value="Genomic_DNA"/>
</dbReference>
<feature type="compositionally biased region" description="Basic and acidic residues" evidence="1">
    <location>
        <begin position="1"/>
        <end position="10"/>
    </location>
</feature>
<gene>
    <name evidence="2" type="ORF">MSEDJ_13590</name>
</gene>
<keyword evidence="3" id="KW-1185">Reference proteome</keyword>
<name>A0A7I7QLQ1_9MYCO</name>
<evidence type="ECO:0000313" key="2">
    <source>
        <dbReference type="EMBL" id="BBY27263.1"/>
    </source>
</evidence>
<feature type="compositionally biased region" description="Basic and acidic residues" evidence="1">
    <location>
        <begin position="156"/>
        <end position="169"/>
    </location>
</feature>
<accession>A0A7I7QLQ1</accession>
<evidence type="ECO:0008006" key="4">
    <source>
        <dbReference type="Google" id="ProtNLM"/>
    </source>
</evidence>
<dbReference type="KEGG" id="msei:MSEDJ_13590"/>
<dbReference type="AlphaFoldDB" id="A0A7I7QLQ1"/>
<proteinExistence type="predicted"/>
<feature type="region of interest" description="Disordered" evidence="1">
    <location>
        <begin position="156"/>
        <end position="182"/>
    </location>
</feature>
<organism evidence="2 3">
    <name type="scientific">Mycolicibacterium sediminis</name>
    <dbReference type="NCBI Taxonomy" id="1286180"/>
    <lineage>
        <taxon>Bacteria</taxon>
        <taxon>Bacillati</taxon>
        <taxon>Actinomycetota</taxon>
        <taxon>Actinomycetes</taxon>
        <taxon>Mycobacteriales</taxon>
        <taxon>Mycobacteriaceae</taxon>
        <taxon>Mycolicibacterium</taxon>
    </lineage>
</organism>
<reference evidence="2 3" key="1">
    <citation type="journal article" date="2019" name="Emerg. Microbes Infect.">
        <title>Comprehensive subspecies identification of 175 nontuberculous mycobacteria species based on 7547 genomic profiles.</title>
        <authorList>
            <person name="Matsumoto Y."/>
            <person name="Kinjo T."/>
            <person name="Motooka D."/>
            <person name="Nabeya D."/>
            <person name="Jung N."/>
            <person name="Uechi K."/>
            <person name="Horii T."/>
            <person name="Iida T."/>
            <person name="Fujita J."/>
            <person name="Nakamura S."/>
        </authorList>
    </citation>
    <scope>NUCLEOTIDE SEQUENCE [LARGE SCALE GENOMIC DNA]</scope>
    <source>
        <strain evidence="2 3">JCM 17899</strain>
    </source>
</reference>
<dbReference type="Proteomes" id="UP000467193">
    <property type="component" value="Chromosome"/>
</dbReference>